<dbReference type="PANTHER" id="PTHR30363:SF44">
    <property type="entry name" value="AGA OPERON TRANSCRIPTIONAL REPRESSOR-RELATED"/>
    <property type="match status" value="1"/>
</dbReference>
<evidence type="ECO:0000259" key="4">
    <source>
        <dbReference type="PROSITE" id="PS51000"/>
    </source>
</evidence>
<reference evidence="6" key="1">
    <citation type="journal article" date="2019" name="Int. J. Syst. Evol. Microbiol.">
        <title>The Global Catalogue of Microorganisms (GCM) 10K type strain sequencing project: providing services to taxonomists for standard genome sequencing and annotation.</title>
        <authorList>
            <consortium name="The Broad Institute Genomics Platform"/>
            <consortium name="The Broad Institute Genome Sequencing Center for Infectious Disease"/>
            <person name="Wu L."/>
            <person name="Ma J."/>
        </authorList>
    </citation>
    <scope>NUCLEOTIDE SEQUENCE [LARGE SCALE GENOMIC DNA]</scope>
    <source>
        <strain evidence="6">JCM 17250</strain>
    </source>
</reference>
<dbReference type="InterPro" id="IPR036388">
    <property type="entry name" value="WH-like_DNA-bd_sf"/>
</dbReference>
<keyword evidence="3" id="KW-0804">Transcription</keyword>
<feature type="domain" description="HTH deoR-type" evidence="4">
    <location>
        <begin position="3"/>
        <end position="58"/>
    </location>
</feature>
<dbReference type="InterPro" id="IPR001034">
    <property type="entry name" value="DeoR_HTH"/>
</dbReference>
<evidence type="ECO:0000313" key="6">
    <source>
        <dbReference type="Proteomes" id="UP001501734"/>
    </source>
</evidence>
<dbReference type="PANTHER" id="PTHR30363">
    <property type="entry name" value="HTH-TYPE TRANSCRIPTIONAL REGULATOR SRLR-RELATED"/>
    <property type="match status" value="1"/>
</dbReference>
<dbReference type="InterPro" id="IPR036390">
    <property type="entry name" value="WH_DNA-bd_sf"/>
</dbReference>
<evidence type="ECO:0000256" key="3">
    <source>
        <dbReference type="ARBA" id="ARBA00023163"/>
    </source>
</evidence>
<protein>
    <recommendedName>
        <fullName evidence="4">HTH deoR-type domain-containing protein</fullName>
    </recommendedName>
</protein>
<keyword evidence="1" id="KW-0805">Transcription regulation</keyword>
<evidence type="ECO:0000256" key="1">
    <source>
        <dbReference type="ARBA" id="ARBA00023015"/>
    </source>
</evidence>
<gene>
    <name evidence="5" type="ORF">GCM10022410_22490</name>
</gene>
<dbReference type="PROSITE" id="PS00894">
    <property type="entry name" value="HTH_DEOR_1"/>
    <property type="match status" value="1"/>
</dbReference>
<dbReference type="Gene3D" id="1.10.10.10">
    <property type="entry name" value="Winged helix-like DNA-binding domain superfamily/Winged helix DNA-binding domain"/>
    <property type="match status" value="1"/>
</dbReference>
<dbReference type="RefSeq" id="WP_344913227.1">
    <property type="nucleotide sequence ID" value="NZ_BAABDL010000122.1"/>
</dbReference>
<dbReference type="SUPFAM" id="SSF46785">
    <property type="entry name" value="Winged helix' DNA-binding domain"/>
    <property type="match status" value="1"/>
</dbReference>
<name>A0ABP7VYM8_9BACI</name>
<dbReference type="SMART" id="SM00420">
    <property type="entry name" value="HTH_DEOR"/>
    <property type="match status" value="1"/>
</dbReference>
<accession>A0ABP7VYM8</accession>
<keyword evidence="6" id="KW-1185">Reference proteome</keyword>
<comment type="caution">
    <text evidence="5">The sequence shown here is derived from an EMBL/GenBank/DDBJ whole genome shotgun (WGS) entry which is preliminary data.</text>
</comment>
<dbReference type="Pfam" id="PF08220">
    <property type="entry name" value="HTH_DeoR"/>
    <property type="match status" value="1"/>
</dbReference>
<dbReference type="InterPro" id="IPR050313">
    <property type="entry name" value="Carb_Metab_HTH_regulators"/>
</dbReference>
<dbReference type="PRINTS" id="PR00037">
    <property type="entry name" value="HTHLACR"/>
</dbReference>
<dbReference type="Proteomes" id="UP001501734">
    <property type="component" value="Unassembled WGS sequence"/>
</dbReference>
<dbReference type="PROSITE" id="PS51000">
    <property type="entry name" value="HTH_DEOR_2"/>
    <property type="match status" value="1"/>
</dbReference>
<evidence type="ECO:0000313" key="5">
    <source>
        <dbReference type="EMBL" id="GAA4077261.1"/>
    </source>
</evidence>
<keyword evidence="2" id="KW-0238">DNA-binding</keyword>
<organism evidence="5 6">
    <name type="scientific">Amphibacillus indicireducens</name>
    <dbReference type="NCBI Taxonomy" id="1076330"/>
    <lineage>
        <taxon>Bacteria</taxon>
        <taxon>Bacillati</taxon>
        <taxon>Bacillota</taxon>
        <taxon>Bacilli</taxon>
        <taxon>Bacillales</taxon>
        <taxon>Bacillaceae</taxon>
        <taxon>Amphibacillus</taxon>
    </lineage>
</organism>
<dbReference type="InterPro" id="IPR018356">
    <property type="entry name" value="Tscrpt_reg_HTH_DeoR_CS"/>
</dbReference>
<proteinExistence type="predicted"/>
<sequence length="88" mass="9906">MLFQHRKEKILTLLSENNTVTIQDLVINTGASESTLRRDLIVLEEDGLLTRVHGGLLGLKILAKNKKWHKKKASTMSLKLKLLSTVTL</sequence>
<evidence type="ECO:0000256" key="2">
    <source>
        <dbReference type="ARBA" id="ARBA00023125"/>
    </source>
</evidence>
<dbReference type="EMBL" id="BAABDL010000122">
    <property type="protein sequence ID" value="GAA4077261.1"/>
    <property type="molecule type" value="Genomic_DNA"/>
</dbReference>